<reference evidence="2 3" key="1">
    <citation type="submission" date="2016-10" db="EMBL/GenBank/DDBJ databases">
        <authorList>
            <person name="de Groot N.N."/>
        </authorList>
    </citation>
    <scope>NUCLEOTIDE SEQUENCE [LARGE SCALE GENOMIC DNA]</scope>
    <source>
        <strain evidence="2 3">CGMCC 4.1877</strain>
    </source>
</reference>
<name>A0A1I4TBS9_PSUAM</name>
<dbReference type="Proteomes" id="UP000199614">
    <property type="component" value="Unassembled WGS sequence"/>
</dbReference>
<evidence type="ECO:0000259" key="1">
    <source>
        <dbReference type="Pfam" id="PF01593"/>
    </source>
</evidence>
<dbReference type="Gene3D" id="1.10.405.20">
    <property type="match status" value="1"/>
</dbReference>
<dbReference type="PANTHER" id="PTHR42923:SF17">
    <property type="entry name" value="AMINE OXIDASE DOMAIN-CONTAINING PROTEIN"/>
    <property type="match status" value="1"/>
</dbReference>
<accession>A0A1I4TBS9</accession>
<proteinExistence type="predicted"/>
<evidence type="ECO:0000313" key="3">
    <source>
        <dbReference type="Proteomes" id="UP000199614"/>
    </source>
</evidence>
<dbReference type="OrthoDB" id="20837at2"/>
<dbReference type="STRING" id="260086.SAMN05216207_1002209"/>
<evidence type="ECO:0000313" key="2">
    <source>
        <dbReference type="EMBL" id="SFM74063.1"/>
    </source>
</evidence>
<dbReference type="EMBL" id="FOUY01000002">
    <property type="protein sequence ID" value="SFM74063.1"/>
    <property type="molecule type" value="Genomic_DNA"/>
</dbReference>
<keyword evidence="3" id="KW-1185">Reference proteome</keyword>
<dbReference type="AlphaFoldDB" id="A0A1I4TBS9"/>
<feature type="domain" description="Amine oxidase" evidence="1">
    <location>
        <begin position="14"/>
        <end position="339"/>
    </location>
</feature>
<dbReference type="GO" id="GO:0016491">
    <property type="term" value="F:oxidoreductase activity"/>
    <property type="evidence" value="ECO:0007669"/>
    <property type="project" value="InterPro"/>
</dbReference>
<gene>
    <name evidence="2" type="ORF">SAMN05216207_1002209</name>
</gene>
<dbReference type="Gene3D" id="3.30.70.1990">
    <property type="match status" value="1"/>
</dbReference>
<dbReference type="SUPFAM" id="SSF51905">
    <property type="entry name" value="FAD/NAD(P)-binding domain"/>
    <property type="match status" value="1"/>
</dbReference>
<dbReference type="PANTHER" id="PTHR42923">
    <property type="entry name" value="PROTOPORPHYRINOGEN OXIDASE"/>
    <property type="match status" value="1"/>
</dbReference>
<dbReference type="InterPro" id="IPR036188">
    <property type="entry name" value="FAD/NAD-bd_sf"/>
</dbReference>
<protein>
    <submittedName>
        <fullName evidence="2">Predicted NAD/FAD-binding protein</fullName>
    </submittedName>
</protein>
<dbReference type="RefSeq" id="WP_093337119.1">
    <property type="nucleotide sequence ID" value="NZ_FOUY01000002.1"/>
</dbReference>
<sequence>MSGRPTVAVVGSGVSGLTAAYLLSRTHDVTLYEADDRPGGHAHTHELTTSDGQVSNVDTGFIVHNDRTYPNLLRLFGELGVSTQDSEMSMSVRCDGCGLEYAGARKLGGLFPRLSNVTNPRYLRMLGEVVRFHRHAGRVLSDEAAGDVTLGAFLAIGGYSRYFVEHFMLPLVSCVWSAGAAVSTTYPARYLFAFLDHHGLLGIGGSPQWRTVTGGSRSYVDRIVKQLPAVRTGTPVRSVLRTSAGAEVRDDGDAVAAFDRIVIATHPDQALRLLGDDATTDERAVLGAFAYSRNETWLHHDTSLLPRSRGARASWNYLKPACTEGPDAPVLVSYDMNRLMRLTDPDDRIVTLNGTGRVDPGTVVARMTYEHPIHTPASVAAQRRLPGLTTPVTAFAGAYHGWGFHEDGCASGVRAARAFGAGWGSP</sequence>
<dbReference type="InterPro" id="IPR050464">
    <property type="entry name" value="Zeta_carotene_desat/Oxidored"/>
</dbReference>
<dbReference type="Gene3D" id="3.50.50.60">
    <property type="entry name" value="FAD/NAD(P)-binding domain"/>
    <property type="match status" value="1"/>
</dbReference>
<organism evidence="2 3">
    <name type="scientific">Pseudonocardia ammonioxydans</name>
    <dbReference type="NCBI Taxonomy" id="260086"/>
    <lineage>
        <taxon>Bacteria</taxon>
        <taxon>Bacillati</taxon>
        <taxon>Actinomycetota</taxon>
        <taxon>Actinomycetes</taxon>
        <taxon>Pseudonocardiales</taxon>
        <taxon>Pseudonocardiaceae</taxon>
        <taxon>Pseudonocardia</taxon>
    </lineage>
</organism>
<dbReference type="InterPro" id="IPR002937">
    <property type="entry name" value="Amino_oxidase"/>
</dbReference>
<dbReference type="Pfam" id="PF01593">
    <property type="entry name" value="Amino_oxidase"/>
    <property type="match status" value="1"/>
</dbReference>